<dbReference type="KEGG" id="pbp:STSP1_00901"/>
<reference evidence="3" key="1">
    <citation type="submission" date="2017-04" db="EMBL/GenBank/DDBJ databases">
        <title>Comparative genomics and description of representatives of a novel lineage of planctomycetes thriving in anoxic sediments.</title>
        <authorList>
            <person name="Spring S."/>
            <person name="Bunk B."/>
            <person name="Sproer C."/>
        </authorList>
    </citation>
    <scope>NUCLEOTIDE SEQUENCE [LARGE SCALE GENOMIC DNA]</scope>
    <source>
        <strain evidence="3">ST-PulAB-D4</strain>
    </source>
</reference>
<sequence>MKTEDIPKRYRKMYERAIAGKLSAKQAIKCHCIHCFGWKASEARKCENTSCPLYPLSPAAEALRERQNSPEEDLSGNVQEQD</sequence>
<accession>A0A1W6LL44</accession>
<keyword evidence="3" id="KW-1185">Reference proteome</keyword>
<dbReference type="RefSeq" id="WP_085755208.1">
    <property type="nucleotide sequence ID" value="NZ_CP021023.1"/>
</dbReference>
<organism evidence="2 3">
    <name type="scientific">Sedimentisphaera salicampi</name>
    <dbReference type="NCBI Taxonomy" id="1941349"/>
    <lineage>
        <taxon>Bacteria</taxon>
        <taxon>Pseudomonadati</taxon>
        <taxon>Planctomycetota</taxon>
        <taxon>Phycisphaerae</taxon>
        <taxon>Sedimentisphaerales</taxon>
        <taxon>Sedimentisphaeraceae</taxon>
        <taxon>Sedimentisphaera</taxon>
    </lineage>
</organism>
<gene>
    <name evidence="2" type="ORF">STSP1_00901</name>
</gene>
<evidence type="ECO:0000313" key="2">
    <source>
        <dbReference type="EMBL" id="ARN56518.1"/>
    </source>
</evidence>
<name>A0A1W6LL44_9BACT</name>
<proteinExistence type="predicted"/>
<evidence type="ECO:0000313" key="3">
    <source>
        <dbReference type="Proteomes" id="UP000193334"/>
    </source>
</evidence>
<feature type="region of interest" description="Disordered" evidence="1">
    <location>
        <begin position="62"/>
        <end position="82"/>
    </location>
</feature>
<evidence type="ECO:0000256" key="1">
    <source>
        <dbReference type="SAM" id="MobiDB-lite"/>
    </source>
</evidence>
<dbReference type="EMBL" id="CP021023">
    <property type="protein sequence ID" value="ARN56518.1"/>
    <property type="molecule type" value="Genomic_DNA"/>
</dbReference>
<dbReference type="Proteomes" id="UP000193334">
    <property type="component" value="Chromosome"/>
</dbReference>
<protein>
    <submittedName>
        <fullName evidence="2">Uncharacterized protein</fullName>
    </submittedName>
</protein>
<dbReference type="AlphaFoldDB" id="A0A1W6LL44"/>
<dbReference type="STRING" id="1941349.STSP1_00901"/>